<dbReference type="PROSITE" id="PS51340">
    <property type="entry name" value="MOSC"/>
    <property type="match status" value="1"/>
</dbReference>
<evidence type="ECO:0000259" key="3">
    <source>
        <dbReference type="PROSITE" id="PS51340"/>
    </source>
</evidence>
<keyword evidence="2" id="KW-1133">Transmembrane helix</keyword>
<dbReference type="OrthoDB" id="17255at2759"/>
<dbReference type="SUPFAM" id="SSF141673">
    <property type="entry name" value="MOSC N-terminal domain-like"/>
    <property type="match status" value="1"/>
</dbReference>
<sequence>MAQTFLSDGALLAVTAIGAAFVTWLTVETAVKSWRRRPVKVVALTTYPIKSCGGIRLRRSRLTAAGLPFDRHWTLVDLSAQDGTNQLPRFVTAREFPSLVTLKVGLEFDDGTVEQDAGLKDYSSSAGWLVVQGNGMSKELRVRFPKKIATAASSVQFTLWDDSVQGFDEGDEAAQWFLEYLTKSGGPKKIKGTNLRLMVKTYPRNSRCRVNNQDPSFVRPTDPKYPPPREPTHIDQSLFADGYPYLVLSTASVLKIVEIGGALNSEQNMVERALSESRRYRPNILVDSDEPYEEDKWAEFSVESSGSKGGHATMYGVKLCSRCQIPAINPETGLPATGSYPLRTLMSNRRGLIAGKPYQSVMGMNTVLGAGEGSVVEVGAKITVSDRRKVKGAA</sequence>
<feature type="domain" description="MOSC" evidence="3">
    <location>
        <begin position="218"/>
        <end position="385"/>
    </location>
</feature>
<dbReference type="PANTHER" id="PTHR14237">
    <property type="entry name" value="MOLYBDOPTERIN COFACTOR SULFURASE MOSC"/>
    <property type="match status" value="1"/>
</dbReference>
<dbReference type="GO" id="GO:0003824">
    <property type="term" value="F:catalytic activity"/>
    <property type="evidence" value="ECO:0007669"/>
    <property type="project" value="InterPro"/>
</dbReference>
<dbReference type="STRING" id="1344416.A0A139A625"/>
<evidence type="ECO:0000313" key="5">
    <source>
        <dbReference type="Proteomes" id="UP000070544"/>
    </source>
</evidence>
<dbReference type="InterPro" id="IPR005302">
    <property type="entry name" value="MoCF_Sase_C"/>
</dbReference>
<dbReference type="Pfam" id="PF03476">
    <property type="entry name" value="MOSC_N"/>
    <property type="match status" value="1"/>
</dbReference>
<dbReference type="GO" id="GO:0030151">
    <property type="term" value="F:molybdenum ion binding"/>
    <property type="evidence" value="ECO:0007669"/>
    <property type="project" value="InterPro"/>
</dbReference>
<dbReference type="EMBL" id="KQ965790">
    <property type="protein sequence ID" value="KXS12252.1"/>
    <property type="molecule type" value="Genomic_DNA"/>
</dbReference>
<accession>A0A139A625</accession>
<dbReference type="OMA" id="SITIRQN"/>
<dbReference type="Pfam" id="PF03473">
    <property type="entry name" value="MOSC"/>
    <property type="match status" value="1"/>
</dbReference>
<proteinExistence type="predicted"/>
<evidence type="ECO:0000256" key="1">
    <source>
        <dbReference type="SAM" id="MobiDB-lite"/>
    </source>
</evidence>
<dbReference type="GO" id="GO:0030170">
    <property type="term" value="F:pyridoxal phosphate binding"/>
    <property type="evidence" value="ECO:0007669"/>
    <property type="project" value="InterPro"/>
</dbReference>
<reference evidence="4 5" key="1">
    <citation type="journal article" date="2015" name="Genome Biol. Evol.">
        <title>Phylogenomic analyses indicate that early fungi evolved digesting cell walls of algal ancestors of land plants.</title>
        <authorList>
            <person name="Chang Y."/>
            <person name="Wang S."/>
            <person name="Sekimoto S."/>
            <person name="Aerts A.L."/>
            <person name="Choi C."/>
            <person name="Clum A."/>
            <person name="LaButti K.M."/>
            <person name="Lindquist E.A."/>
            <person name="Yee Ngan C."/>
            <person name="Ohm R.A."/>
            <person name="Salamov A.A."/>
            <person name="Grigoriev I.V."/>
            <person name="Spatafora J.W."/>
            <person name="Berbee M.L."/>
        </authorList>
    </citation>
    <scope>NUCLEOTIDE SEQUENCE [LARGE SCALE GENOMIC DNA]</scope>
    <source>
        <strain evidence="4 5">JEL478</strain>
    </source>
</reference>
<evidence type="ECO:0000313" key="4">
    <source>
        <dbReference type="EMBL" id="KXS12252.1"/>
    </source>
</evidence>
<name>A0A139A625_GONPJ</name>
<dbReference type="Proteomes" id="UP000070544">
    <property type="component" value="Unassembled WGS sequence"/>
</dbReference>
<organism evidence="4 5">
    <name type="scientific">Gonapodya prolifera (strain JEL478)</name>
    <name type="common">Monoblepharis prolifera</name>
    <dbReference type="NCBI Taxonomy" id="1344416"/>
    <lineage>
        <taxon>Eukaryota</taxon>
        <taxon>Fungi</taxon>
        <taxon>Fungi incertae sedis</taxon>
        <taxon>Chytridiomycota</taxon>
        <taxon>Chytridiomycota incertae sedis</taxon>
        <taxon>Monoblepharidomycetes</taxon>
        <taxon>Monoblepharidales</taxon>
        <taxon>Gonapodyaceae</taxon>
        <taxon>Gonapodya</taxon>
    </lineage>
</organism>
<evidence type="ECO:0000256" key="2">
    <source>
        <dbReference type="SAM" id="Phobius"/>
    </source>
</evidence>
<dbReference type="PANTHER" id="PTHR14237:SF19">
    <property type="entry name" value="MITOCHONDRIAL AMIDOXIME REDUCING COMPONENT 1"/>
    <property type="match status" value="1"/>
</dbReference>
<feature type="transmembrane region" description="Helical" evidence="2">
    <location>
        <begin position="6"/>
        <end position="27"/>
    </location>
</feature>
<gene>
    <name evidence="4" type="ORF">M427DRAFT_46510</name>
</gene>
<keyword evidence="2" id="KW-0812">Transmembrane</keyword>
<dbReference type="InterPro" id="IPR005303">
    <property type="entry name" value="MOCOS_middle"/>
</dbReference>
<dbReference type="AlphaFoldDB" id="A0A139A625"/>
<keyword evidence="2" id="KW-0472">Membrane</keyword>
<protein>
    <recommendedName>
        <fullName evidence="3">MOSC domain-containing protein</fullName>
    </recommendedName>
</protein>
<keyword evidence="5" id="KW-1185">Reference proteome</keyword>
<feature type="region of interest" description="Disordered" evidence="1">
    <location>
        <begin position="209"/>
        <end position="229"/>
    </location>
</feature>